<gene>
    <name evidence="1" type="ORF">A0H76_1433</name>
</gene>
<dbReference type="VEuPathDB" id="MicrosporidiaDB:A0H76_1433"/>
<evidence type="ECO:0000313" key="2">
    <source>
        <dbReference type="Proteomes" id="UP000192501"/>
    </source>
</evidence>
<evidence type="ECO:0000313" key="1">
    <source>
        <dbReference type="EMBL" id="ORD93497.1"/>
    </source>
</evidence>
<sequence>MLISICYKTKYIEYVERCIDRIPDLKKYKIEILLTSKKFQEARDFAKSESLYDEMIDSFKAVEEDEIELKKQFKEMEEYRKKKKI</sequence>
<proteinExistence type="predicted"/>
<reference evidence="1 2" key="1">
    <citation type="journal article" date="2017" name="Environ. Microbiol.">
        <title>Decay of the glycolytic pathway and adaptation to intranuclear parasitism within Enterocytozoonidae microsporidia.</title>
        <authorList>
            <person name="Wiredu Boakye D."/>
            <person name="Jaroenlak P."/>
            <person name="Prachumwat A."/>
            <person name="Williams T.A."/>
            <person name="Bateman K.S."/>
            <person name="Itsathitphaisarn O."/>
            <person name="Sritunyalucksana K."/>
            <person name="Paszkiewicz K.H."/>
            <person name="Moore K.A."/>
            <person name="Stentiford G.D."/>
            <person name="Williams B.A."/>
        </authorList>
    </citation>
    <scope>NUCLEOTIDE SEQUENCE [LARGE SCALE GENOMIC DNA]</scope>
    <source>
        <strain evidence="2">canceri</strain>
    </source>
</reference>
<protein>
    <submittedName>
        <fullName evidence="1">Uncharacterized protein</fullName>
    </submittedName>
</protein>
<dbReference type="VEuPathDB" id="MicrosporidiaDB:HERIO_883"/>
<accession>A0A1X0Q5X6</accession>
<dbReference type="EMBL" id="LTAI01001855">
    <property type="protein sequence ID" value="ORD93497.1"/>
    <property type="molecule type" value="Genomic_DNA"/>
</dbReference>
<dbReference type="AlphaFoldDB" id="A0A1X0Q5X6"/>
<organism evidence="1 2">
    <name type="scientific">Hepatospora eriocheir</name>
    <dbReference type="NCBI Taxonomy" id="1081669"/>
    <lineage>
        <taxon>Eukaryota</taxon>
        <taxon>Fungi</taxon>
        <taxon>Fungi incertae sedis</taxon>
        <taxon>Microsporidia</taxon>
        <taxon>Hepatosporidae</taxon>
        <taxon>Hepatospora</taxon>
    </lineage>
</organism>
<dbReference type="Proteomes" id="UP000192501">
    <property type="component" value="Unassembled WGS sequence"/>
</dbReference>
<comment type="caution">
    <text evidence="1">The sequence shown here is derived from an EMBL/GenBank/DDBJ whole genome shotgun (WGS) entry which is preliminary data.</text>
</comment>
<name>A0A1X0Q5X6_9MICR</name>